<dbReference type="EMBL" id="AP011780">
    <property type="protein sequence ID" value="BAL57604.1"/>
    <property type="molecule type" value="Genomic_DNA"/>
</dbReference>
<gene>
    <name evidence="8" type="ORF">HGMM_F51E10C16</name>
</gene>
<evidence type="ECO:0000256" key="5">
    <source>
        <dbReference type="ARBA" id="ARBA00023136"/>
    </source>
</evidence>
<dbReference type="NCBIfam" id="NF008102">
    <property type="entry name" value="PRK10847.1"/>
    <property type="match status" value="1"/>
</dbReference>
<keyword evidence="3 6" id="KW-0812">Transmembrane</keyword>
<dbReference type="AlphaFoldDB" id="H5SN68"/>
<feature type="transmembrane region" description="Helical" evidence="6">
    <location>
        <begin position="188"/>
        <end position="206"/>
    </location>
</feature>
<keyword evidence="5 6" id="KW-0472">Membrane</keyword>
<accession>H5SN68</accession>
<dbReference type="InterPro" id="IPR032818">
    <property type="entry name" value="DedA-like"/>
</dbReference>
<reference evidence="8" key="2">
    <citation type="journal article" date="2012" name="PLoS ONE">
        <title>A Deeply Branching Thermophilic Bacterium with an Ancient Acetyl-CoA Pathway Dominates a Subsurface Ecosystem.</title>
        <authorList>
            <person name="Takami H."/>
            <person name="Noguchi H."/>
            <person name="Takaki Y."/>
            <person name="Uchiyama I."/>
            <person name="Toyoda A."/>
            <person name="Nishi S."/>
            <person name="Chee G.-J."/>
            <person name="Arai W."/>
            <person name="Nunoura T."/>
            <person name="Itoh T."/>
            <person name="Hattori M."/>
            <person name="Takai K."/>
        </authorList>
    </citation>
    <scope>NUCLEOTIDE SEQUENCE</scope>
</reference>
<feature type="transmembrane region" description="Helical" evidence="6">
    <location>
        <begin position="28"/>
        <end position="50"/>
    </location>
</feature>
<keyword evidence="2" id="KW-1003">Cell membrane</keyword>
<feature type="transmembrane region" description="Helical" evidence="6">
    <location>
        <begin position="71"/>
        <end position="90"/>
    </location>
</feature>
<dbReference type="InterPro" id="IPR032816">
    <property type="entry name" value="VTT_dom"/>
</dbReference>
<organism evidence="8">
    <name type="scientific">uncultured prokaryote</name>
    <dbReference type="NCBI Taxonomy" id="198431"/>
    <lineage>
        <taxon>unclassified sequences</taxon>
        <taxon>environmental samples</taxon>
    </lineage>
</organism>
<evidence type="ECO:0000256" key="1">
    <source>
        <dbReference type="ARBA" id="ARBA00004651"/>
    </source>
</evidence>
<dbReference type="PANTHER" id="PTHR30353:SF0">
    <property type="entry name" value="TRANSMEMBRANE PROTEIN"/>
    <property type="match status" value="1"/>
</dbReference>
<name>H5SN68_9ZZZZ</name>
<dbReference type="Pfam" id="PF09335">
    <property type="entry name" value="VTT_dom"/>
    <property type="match status" value="1"/>
</dbReference>
<proteinExistence type="predicted"/>
<dbReference type="PANTHER" id="PTHR30353">
    <property type="entry name" value="INNER MEMBRANE PROTEIN DEDA-RELATED"/>
    <property type="match status" value="1"/>
</dbReference>
<sequence>MDTLTQVFEFFLHIDRHLEQVVTQYHTATYGLLFLIVFMETGLVVTPFLPGDSLLFAAGTLAGKGMLDIRTLYLTLLVAPLMGDNVNYWIGRLTGYRIVHSKRVRLIRKEHIDKTHAFFERYGGKTLVMARFVPIVRTMAPFVAGLGAMTYPRFLMFSVLGAFLWVTVCTLAGYYFGSIPLIKENFSIAIITIIALSLMPALIEYVRHKRRVRVG</sequence>
<protein>
    <submittedName>
        <fullName evidence="8">DedA family protein</fullName>
    </submittedName>
</protein>
<comment type="subcellular location">
    <subcellularLocation>
        <location evidence="1">Cell membrane</location>
        <topology evidence="1">Multi-pass membrane protein</topology>
    </subcellularLocation>
</comment>
<keyword evidence="4 6" id="KW-1133">Transmembrane helix</keyword>
<dbReference type="InterPro" id="IPR058127">
    <property type="entry name" value="DedA"/>
</dbReference>
<evidence type="ECO:0000256" key="2">
    <source>
        <dbReference type="ARBA" id="ARBA00022475"/>
    </source>
</evidence>
<feature type="domain" description="VTT" evidence="7">
    <location>
        <begin position="49"/>
        <end position="174"/>
    </location>
</feature>
<feature type="transmembrane region" description="Helical" evidence="6">
    <location>
        <begin position="154"/>
        <end position="176"/>
    </location>
</feature>
<reference evidence="8" key="1">
    <citation type="journal article" date="2005" name="Environ. Microbiol.">
        <title>Genetic and functional properties of uncultivated thermophilic crenarchaeotes from a subsurface gold mine as revealed by analysis of genome fragments.</title>
        <authorList>
            <person name="Nunoura T."/>
            <person name="Hirayama H."/>
            <person name="Takami H."/>
            <person name="Oida H."/>
            <person name="Nishi S."/>
            <person name="Shimamura S."/>
            <person name="Suzuki Y."/>
            <person name="Inagaki F."/>
            <person name="Takai K."/>
            <person name="Nealson K.H."/>
            <person name="Horikoshi K."/>
        </authorList>
    </citation>
    <scope>NUCLEOTIDE SEQUENCE</scope>
</reference>
<dbReference type="GO" id="GO:0005886">
    <property type="term" value="C:plasma membrane"/>
    <property type="evidence" value="ECO:0007669"/>
    <property type="project" value="UniProtKB-SubCell"/>
</dbReference>
<evidence type="ECO:0000256" key="3">
    <source>
        <dbReference type="ARBA" id="ARBA00022692"/>
    </source>
</evidence>
<evidence type="ECO:0000313" key="8">
    <source>
        <dbReference type="EMBL" id="BAL57604.1"/>
    </source>
</evidence>
<evidence type="ECO:0000256" key="4">
    <source>
        <dbReference type="ARBA" id="ARBA00022989"/>
    </source>
</evidence>
<evidence type="ECO:0000256" key="6">
    <source>
        <dbReference type="SAM" id="Phobius"/>
    </source>
</evidence>
<evidence type="ECO:0000259" key="7">
    <source>
        <dbReference type="Pfam" id="PF09335"/>
    </source>
</evidence>